<dbReference type="Pfam" id="PF12770">
    <property type="entry name" value="CHAT"/>
    <property type="match status" value="1"/>
</dbReference>
<dbReference type="GeneID" id="28767165"/>
<name>A0A177C0E7_9PLEO</name>
<dbReference type="EMBL" id="KV441558">
    <property type="protein sequence ID" value="OAG01113.1"/>
    <property type="molecule type" value="Genomic_DNA"/>
</dbReference>
<dbReference type="RefSeq" id="XP_018031478.1">
    <property type="nucleotide sequence ID" value="XM_018183679.1"/>
</dbReference>
<protein>
    <recommendedName>
        <fullName evidence="1">CHAT domain-containing protein</fullName>
    </recommendedName>
</protein>
<proteinExistence type="predicted"/>
<dbReference type="InterPro" id="IPR024983">
    <property type="entry name" value="CHAT_dom"/>
</dbReference>
<dbReference type="AlphaFoldDB" id="A0A177C0E7"/>
<dbReference type="InParanoid" id="A0A177C0E7"/>
<accession>A0A177C0E7</accession>
<dbReference type="STRING" id="1460663.A0A177C0E7"/>
<sequence>MASNIHSYHGMLASLYHTIDLEHVEHLERAIWTTKTGRYQDALEIFDKLPGPVLDVPVVLIELSYLHYQNFRYRDLCNLLEPRLERLKQEDPERLDDPEWRLIALIYSVGANRGRGWMEPGIRELQRTQQWLAKLPVSEYSELHVQIAWRYVITYLMTRLQTGLAGNLDDYHNVPLPNETSLPAAPWKGLGDLRRELVRQHRWKEASAIFKPELNRTPLKERRSVAEAFLHDLQDCSDPSKNFIIAGVRLQMAKAMVEVHELASAKDDATLCIESLDQWCIDIGLERNAIVPLRFEIEQLQLGFIADQEEKLRKAMDLADRMSEFGHSNESSCLDLAAETASKTAELTGNLEYRKQCLDLRERLERYNEEVTGDLCDLSTHAYEAHSIAQHTHVDARKAVEWIDGFLAKYPSFKAPRVMESLWTRKAVLLNTLRDLEGAQVAAAEALKWEALAGSWKGVNTMNSSNIVAPGDGALGQAPYDSEEDNDDDEGFLSGWTNSYGDERPTVAISKMIEFALQDVAAGRLSVAETGDTKTTIAEETQSLEKANPNSPLARYDFVLAWLQRPVRGSRDRRLMCLLRFIDYRKEMVSNLALRDVAIRDCENLLQLWDSLPRMLKEFTTSWSYAWHADIAWNMWSKFISGGQWTLFDNFGLLLDIDKRCDFAIEGYRKTSQITGMANIERLQAQVGLLCMRRLIIYKRLAAQKERTPFEDRLLEISQAQFGGVENADVHIPLVKEEGLKLLTEIDEIHSSTEREACWEDGLEGIQKRTELSRMQMSYTTIRYAVRYWVNGVDEFSEEARKAIWNLTQKYKARLLSLAIGMYRSNPPSLTQRIQSSDEAPMYQEMVDLQTTIDEADPKDRFYLRLRMDEHRKKMKSTPLLRQLIELREGTPLSLDNFDNLTDKLGDDVVLVDWFYLDPFWDRGKLLLLTVRKGQTPTIDELTVDVSAINRWKEEHLTASEWPKNGMDPKLGSKLARKSFNEICGAVIQPLAKRTNPDDILVLCPTDFLNGMPLHALEIDGEALLWRNPCVYVHSHSLLRLCASAAQYASDTGTPIYPKFVSGIEKGAVHFAAGRDSIVDLSKQLQGTTLIDDSATKANFLQHAKEARLIHVQTHCSWDSSNPLDHHIDMLSPSGAGKSEITDYKLSAREVFTLRLQQGAHLNVIACSGAMTETKPGDEVMGLVPAFLYSGASSVVSTLWPTHDAVGAAFSRAFFENFEEQRRQGTKWVNMARAVQEGVMELDPDQNAGLLVWASVVLNGFWLFAV</sequence>
<dbReference type="Proteomes" id="UP000077069">
    <property type="component" value="Unassembled WGS sequence"/>
</dbReference>
<dbReference type="OrthoDB" id="3758190at2759"/>
<keyword evidence="3" id="KW-1185">Reference proteome</keyword>
<evidence type="ECO:0000259" key="1">
    <source>
        <dbReference type="Pfam" id="PF12770"/>
    </source>
</evidence>
<reference evidence="2 3" key="1">
    <citation type="submission" date="2016-05" db="EMBL/GenBank/DDBJ databases">
        <title>Comparative analysis of secretome profiles of manganese(II)-oxidizing ascomycete fungi.</title>
        <authorList>
            <consortium name="DOE Joint Genome Institute"/>
            <person name="Zeiner C.A."/>
            <person name="Purvine S.O."/>
            <person name="Zink E.M."/>
            <person name="Wu S."/>
            <person name="Pasa-Tolic L."/>
            <person name="Chaput D.L."/>
            <person name="Haridas S."/>
            <person name="Grigoriev I.V."/>
            <person name="Santelli C.M."/>
            <person name="Hansel C.M."/>
        </authorList>
    </citation>
    <scope>NUCLEOTIDE SEQUENCE [LARGE SCALE GENOMIC DNA]</scope>
    <source>
        <strain evidence="2 3">AP3s5-JAC2a</strain>
    </source>
</reference>
<evidence type="ECO:0000313" key="2">
    <source>
        <dbReference type="EMBL" id="OAG01113.1"/>
    </source>
</evidence>
<evidence type="ECO:0000313" key="3">
    <source>
        <dbReference type="Proteomes" id="UP000077069"/>
    </source>
</evidence>
<organism evidence="2 3">
    <name type="scientific">Paraphaeosphaeria sporulosa</name>
    <dbReference type="NCBI Taxonomy" id="1460663"/>
    <lineage>
        <taxon>Eukaryota</taxon>
        <taxon>Fungi</taxon>
        <taxon>Dikarya</taxon>
        <taxon>Ascomycota</taxon>
        <taxon>Pezizomycotina</taxon>
        <taxon>Dothideomycetes</taxon>
        <taxon>Pleosporomycetidae</taxon>
        <taxon>Pleosporales</taxon>
        <taxon>Massarineae</taxon>
        <taxon>Didymosphaeriaceae</taxon>
        <taxon>Paraphaeosphaeria</taxon>
    </lineage>
</organism>
<feature type="domain" description="CHAT" evidence="1">
    <location>
        <begin position="981"/>
        <end position="1260"/>
    </location>
</feature>
<gene>
    <name evidence="2" type="ORF">CC84DRAFT_1229856</name>
</gene>